<dbReference type="Proteomes" id="UP000244722">
    <property type="component" value="Unassembled WGS sequence"/>
</dbReference>
<feature type="non-terminal residue" evidence="2">
    <location>
        <position position="1"/>
    </location>
</feature>
<comment type="caution">
    <text evidence="2">The sequence shown here is derived from an EMBL/GenBank/DDBJ whole genome shotgun (WGS) entry which is preliminary data.</text>
</comment>
<evidence type="ECO:0000256" key="1">
    <source>
        <dbReference type="SAM" id="MobiDB-lite"/>
    </source>
</evidence>
<sequence>PPYPLRTNTTTSPQSPAKKKKLGKPSTTPYCMYVIPRIQYKRATPLLHPSVFATNQPRTNQRPHTPPSCPPIPEKNS</sequence>
<feature type="region of interest" description="Disordered" evidence="1">
    <location>
        <begin position="1"/>
        <end position="28"/>
    </location>
</feature>
<feature type="region of interest" description="Disordered" evidence="1">
    <location>
        <begin position="49"/>
        <end position="77"/>
    </location>
</feature>
<dbReference type="AlphaFoldDB" id="A0A2T7A8E3"/>
<proteinExistence type="predicted"/>
<feature type="compositionally biased region" description="Pro residues" evidence="1">
    <location>
        <begin position="64"/>
        <end position="77"/>
    </location>
</feature>
<accession>A0A2T7A8E3</accession>
<evidence type="ECO:0000313" key="3">
    <source>
        <dbReference type="Proteomes" id="UP000244722"/>
    </source>
</evidence>
<name>A0A2T7A8E3_TUBBO</name>
<gene>
    <name evidence="2" type="ORF">B9Z19DRAFT_961817</name>
</gene>
<reference evidence="2 3" key="1">
    <citation type="submission" date="2017-04" db="EMBL/GenBank/DDBJ databases">
        <title>Draft genome sequence of Tuber borchii Vittad., a whitish edible truffle.</title>
        <authorList>
            <consortium name="DOE Joint Genome Institute"/>
            <person name="Murat C."/>
            <person name="Kuo A."/>
            <person name="Barry K.W."/>
            <person name="Clum A."/>
            <person name="Dockter R.B."/>
            <person name="Fauchery L."/>
            <person name="Iotti M."/>
            <person name="Kohler A."/>
            <person name="Labutti K."/>
            <person name="Lindquist E.A."/>
            <person name="Lipzen A."/>
            <person name="Ohm R.A."/>
            <person name="Wang M."/>
            <person name="Grigoriev I.V."/>
            <person name="Zambonelli A."/>
            <person name="Martin F.M."/>
        </authorList>
    </citation>
    <scope>NUCLEOTIDE SEQUENCE [LARGE SCALE GENOMIC DNA]</scope>
    <source>
        <strain evidence="2 3">Tbo3840</strain>
    </source>
</reference>
<feature type="compositionally biased region" description="Polar residues" evidence="1">
    <location>
        <begin position="52"/>
        <end position="63"/>
    </location>
</feature>
<protein>
    <submittedName>
        <fullName evidence="2">Uncharacterized protein</fullName>
    </submittedName>
</protein>
<dbReference type="EMBL" id="NESQ01000005">
    <property type="protein sequence ID" value="PUU84008.1"/>
    <property type="molecule type" value="Genomic_DNA"/>
</dbReference>
<organism evidence="2 3">
    <name type="scientific">Tuber borchii</name>
    <name type="common">White truffle</name>
    <dbReference type="NCBI Taxonomy" id="42251"/>
    <lineage>
        <taxon>Eukaryota</taxon>
        <taxon>Fungi</taxon>
        <taxon>Dikarya</taxon>
        <taxon>Ascomycota</taxon>
        <taxon>Pezizomycotina</taxon>
        <taxon>Pezizomycetes</taxon>
        <taxon>Pezizales</taxon>
        <taxon>Tuberaceae</taxon>
        <taxon>Tuber</taxon>
    </lineage>
</organism>
<evidence type="ECO:0000313" key="2">
    <source>
        <dbReference type="EMBL" id="PUU84008.1"/>
    </source>
</evidence>
<keyword evidence="3" id="KW-1185">Reference proteome</keyword>
<feature type="compositionally biased region" description="Polar residues" evidence="1">
    <location>
        <begin position="1"/>
        <end position="15"/>
    </location>
</feature>